<proteinExistence type="inferred from homology"/>
<evidence type="ECO:0000259" key="8">
    <source>
        <dbReference type="Pfam" id="PF00931"/>
    </source>
</evidence>
<dbReference type="GO" id="GO:0005524">
    <property type="term" value="F:ATP binding"/>
    <property type="evidence" value="ECO:0007669"/>
    <property type="project" value="UniProtKB-KW"/>
</dbReference>
<evidence type="ECO:0000256" key="6">
    <source>
        <dbReference type="ARBA" id="ARBA00022840"/>
    </source>
</evidence>
<feature type="compositionally biased region" description="Basic and acidic residues" evidence="7">
    <location>
        <begin position="108"/>
        <end position="117"/>
    </location>
</feature>
<keyword evidence="4" id="KW-0547">Nucleotide-binding</keyword>
<evidence type="ECO:0000256" key="1">
    <source>
        <dbReference type="ARBA" id="ARBA00008894"/>
    </source>
</evidence>
<organism evidence="10 11">
    <name type="scientific">Zizania palustris</name>
    <name type="common">Northern wild rice</name>
    <dbReference type="NCBI Taxonomy" id="103762"/>
    <lineage>
        <taxon>Eukaryota</taxon>
        <taxon>Viridiplantae</taxon>
        <taxon>Streptophyta</taxon>
        <taxon>Embryophyta</taxon>
        <taxon>Tracheophyta</taxon>
        <taxon>Spermatophyta</taxon>
        <taxon>Magnoliopsida</taxon>
        <taxon>Liliopsida</taxon>
        <taxon>Poales</taxon>
        <taxon>Poaceae</taxon>
        <taxon>BOP clade</taxon>
        <taxon>Oryzoideae</taxon>
        <taxon>Oryzeae</taxon>
        <taxon>Zizaniinae</taxon>
        <taxon>Zizania</taxon>
    </lineage>
</organism>
<evidence type="ECO:0000313" key="11">
    <source>
        <dbReference type="Proteomes" id="UP000729402"/>
    </source>
</evidence>
<comment type="caution">
    <text evidence="10">The sequence shown here is derived from an EMBL/GenBank/DDBJ whole genome shotgun (WGS) entry which is preliminary data.</text>
</comment>
<sequence length="715" mass="80855">MSPSPAAAPLPALEAGLDRCHLLTRRLKEQVNFSSTWQLASVMQCGVSRLRATRRSISCRRRHPELGAPDSAAFRRPPPAGEPAVASAARPKRVSPASGHPPCLPSPRAEEAAEHPRPSPPAHVFSGARRWPIAYLAQSRRHSVDYVGEELTDSAIHYFVLYCKQSLCSTNQEMAELFASVAVKWALDKLSSLLPATLTSPTAAAASNSQGELEVIRMLERTMHRIHATLHDMEQHWNIREEFTKLRFQELKDLAYDAEDVVEEYEYEVNRFKVEAFERLATVHGGAAGGSSKRKRLEVHEKHYSIEAGMVPVPRELANRARKVIERFNEIKDYSDSFNLSKNDEERRIVPDIRSVRETSSFVYAPRIRGREQDKERVIKKLFSEEGSRVGGRISVLAIVGMGGLGKTTLAQLVYNDPGVRQSFDVCTWVCVSEWFDVQNIMRKIISSLTKNSCDHVQSGQLQGLLAEQIQEKRVFLVLDDVWNERSDCWEMLCMPMFACTRCDIVVTTRNEAVARLVQTMPSYNLHCLSPDESWSLFKQTAFVEQENVSPAANLIEIGTWVAEKCKGLPLALKTLGSILHFETNEKKWREVLESELWELQQSQQEVLPALELSYRHMPVYLKRCFVALSLFPKASSLDEKMVKTRDLPQIVFKRGHRPWPWTPPARRSRYGCDGAPEGQDSAGGRYNLAGCLSPSTRFSLYRAEIQLISNKPRL</sequence>
<dbReference type="AlphaFoldDB" id="A0A8J5WJ90"/>
<keyword evidence="5" id="KW-0611">Plant defense</keyword>
<dbReference type="Pfam" id="PF00931">
    <property type="entry name" value="NB-ARC"/>
    <property type="match status" value="1"/>
</dbReference>
<evidence type="ECO:0000256" key="2">
    <source>
        <dbReference type="ARBA" id="ARBA00022614"/>
    </source>
</evidence>
<accession>A0A8J5WJ90</accession>
<dbReference type="PANTHER" id="PTHR36766:SF55">
    <property type="entry name" value="OS11G0492900 PROTEIN"/>
    <property type="match status" value="1"/>
</dbReference>
<evidence type="ECO:0000256" key="5">
    <source>
        <dbReference type="ARBA" id="ARBA00022821"/>
    </source>
</evidence>
<feature type="domain" description="NB-ARC" evidence="8">
    <location>
        <begin position="371"/>
        <end position="545"/>
    </location>
</feature>
<evidence type="ECO:0000256" key="3">
    <source>
        <dbReference type="ARBA" id="ARBA00022737"/>
    </source>
</evidence>
<keyword evidence="11" id="KW-1185">Reference proteome</keyword>
<dbReference type="Pfam" id="PF18052">
    <property type="entry name" value="Rx_N"/>
    <property type="match status" value="1"/>
</dbReference>
<keyword evidence="2" id="KW-0433">Leucine-rich repeat</keyword>
<dbReference type="FunFam" id="3.40.50.300:FF:001091">
    <property type="entry name" value="Probable disease resistance protein At1g61300"/>
    <property type="match status" value="1"/>
</dbReference>
<dbReference type="GO" id="GO:0043531">
    <property type="term" value="F:ADP binding"/>
    <property type="evidence" value="ECO:0007669"/>
    <property type="project" value="InterPro"/>
</dbReference>
<feature type="region of interest" description="Disordered" evidence="7">
    <location>
        <begin position="61"/>
        <end position="124"/>
    </location>
</feature>
<gene>
    <name evidence="10" type="ORF">GUJ93_ZPchr0011g28479</name>
</gene>
<feature type="domain" description="Disease resistance N-terminal" evidence="9">
    <location>
        <begin position="182"/>
        <end position="275"/>
    </location>
</feature>
<dbReference type="EMBL" id="JAAALK010000081">
    <property type="protein sequence ID" value="KAG8089853.1"/>
    <property type="molecule type" value="Genomic_DNA"/>
</dbReference>
<reference evidence="10" key="1">
    <citation type="journal article" date="2021" name="bioRxiv">
        <title>Whole Genome Assembly and Annotation of Northern Wild Rice, Zizania palustris L., Supports a Whole Genome Duplication in the Zizania Genus.</title>
        <authorList>
            <person name="Haas M."/>
            <person name="Kono T."/>
            <person name="Macchietto M."/>
            <person name="Millas R."/>
            <person name="McGilp L."/>
            <person name="Shao M."/>
            <person name="Duquette J."/>
            <person name="Hirsch C.N."/>
            <person name="Kimball J."/>
        </authorList>
    </citation>
    <scope>NUCLEOTIDE SEQUENCE</scope>
    <source>
        <tissue evidence="10">Fresh leaf tissue</tissue>
    </source>
</reference>
<evidence type="ECO:0000313" key="10">
    <source>
        <dbReference type="EMBL" id="KAG8089853.1"/>
    </source>
</evidence>
<dbReference type="PANTHER" id="PTHR36766">
    <property type="entry name" value="PLANT BROAD-SPECTRUM MILDEW RESISTANCE PROTEIN RPW8"/>
    <property type="match status" value="1"/>
</dbReference>
<evidence type="ECO:0000259" key="9">
    <source>
        <dbReference type="Pfam" id="PF18052"/>
    </source>
</evidence>
<dbReference type="OrthoDB" id="748871at2759"/>
<dbReference type="Proteomes" id="UP000729402">
    <property type="component" value="Unassembled WGS sequence"/>
</dbReference>
<evidence type="ECO:0000256" key="7">
    <source>
        <dbReference type="SAM" id="MobiDB-lite"/>
    </source>
</evidence>
<dbReference type="InterPro" id="IPR041118">
    <property type="entry name" value="Rx_N"/>
</dbReference>
<dbReference type="InterPro" id="IPR002182">
    <property type="entry name" value="NB-ARC"/>
</dbReference>
<reference evidence="10" key="2">
    <citation type="submission" date="2021-02" db="EMBL/GenBank/DDBJ databases">
        <authorList>
            <person name="Kimball J.A."/>
            <person name="Haas M.W."/>
            <person name="Macchietto M."/>
            <person name="Kono T."/>
            <person name="Duquette J."/>
            <person name="Shao M."/>
        </authorList>
    </citation>
    <scope>NUCLEOTIDE SEQUENCE</scope>
    <source>
        <tissue evidence="10">Fresh leaf tissue</tissue>
    </source>
</reference>
<protein>
    <submittedName>
        <fullName evidence="10">Uncharacterized protein</fullName>
    </submittedName>
</protein>
<dbReference type="GO" id="GO:0006952">
    <property type="term" value="P:defense response"/>
    <property type="evidence" value="ECO:0007669"/>
    <property type="project" value="UniProtKB-KW"/>
</dbReference>
<keyword evidence="6" id="KW-0067">ATP-binding</keyword>
<keyword evidence="3" id="KW-0677">Repeat</keyword>
<name>A0A8J5WJ90_ZIZPA</name>
<evidence type="ECO:0000256" key="4">
    <source>
        <dbReference type="ARBA" id="ARBA00022741"/>
    </source>
</evidence>
<comment type="similarity">
    <text evidence="1">Belongs to the disease resistance NB-LRR family.</text>
</comment>